<name>A0A1B1LQW3_KLEPN</name>
<organism evidence="1">
    <name type="scientific">Klebsiella pneumoniae</name>
    <dbReference type="NCBI Taxonomy" id="573"/>
    <lineage>
        <taxon>Bacteria</taxon>
        <taxon>Pseudomonadati</taxon>
        <taxon>Pseudomonadota</taxon>
        <taxon>Gammaproteobacteria</taxon>
        <taxon>Enterobacterales</taxon>
        <taxon>Enterobacteriaceae</taxon>
        <taxon>Klebsiella/Raoultella group</taxon>
        <taxon>Klebsiella</taxon>
        <taxon>Klebsiella pneumoniae complex</taxon>
    </lineage>
</organism>
<reference evidence="1" key="1">
    <citation type="submission" date="2015-12" db="EMBL/GenBank/DDBJ databases">
        <title>Klebsiella pneumoniae strain KP04 plasmid pKP04VIM, complete sequence.</title>
        <authorList>
            <person name="Li R."/>
            <person name="Lin D."/>
            <person name="Chen C."/>
        </authorList>
    </citation>
    <scope>NUCLEOTIDE SEQUENCE</scope>
    <source>
        <plasmid evidence="1">pKP04VIM</plasmid>
    </source>
</reference>
<dbReference type="EMBL" id="KU318421">
    <property type="protein sequence ID" value="ANS55433.1"/>
    <property type="molecule type" value="Genomic_DNA"/>
</dbReference>
<evidence type="ECO:0000313" key="1">
    <source>
        <dbReference type="EMBL" id="ANS55433.1"/>
    </source>
</evidence>
<accession>A0A1B1LQW3</accession>
<keyword evidence="1" id="KW-0614">Plasmid</keyword>
<dbReference type="AlphaFoldDB" id="A0A1B1LQW3"/>
<protein>
    <submittedName>
        <fullName evidence="1">Uncharacterized protein</fullName>
    </submittedName>
</protein>
<dbReference type="RefSeq" id="WP_017900830.1">
    <property type="nucleotide sequence ID" value="NZ_AP018583.1"/>
</dbReference>
<proteinExistence type="predicted"/>
<geneLocation type="plasmid" evidence="1">
    <name>pKP04VIM</name>
</geneLocation>
<sequence>MNVHKSYQTITHYHFDWLTPAGDYPKSAIMVVECKDGRWMIVQEFGEDYGCFEGVLKNESDLITKPAFYPDLRSAAMSVFGMMKQIYPLYDDNLFNEFLSEIPG</sequence>
<dbReference type="GeneID" id="93757007"/>